<feature type="compositionally biased region" description="Polar residues" evidence="1">
    <location>
        <begin position="1"/>
        <end position="14"/>
    </location>
</feature>
<feature type="compositionally biased region" description="Polar residues" evidence="1">
    <location>
        <begin position="24"/>
        <end position="38"/>
    </location>
</feature>
<dbReference type="OMA" id="ACHKELA"/>
<evidence type="ECO:0000256" key="1">
    <source>
        <dbReference type="SAM" id="MobiDB-lite"/>
    </source>
</evidence>
<dbReference type="OrthoDB" id="4508254at2759"/>
<dbReference type="HOGENOM" id="CLU_105278_0_0_1"/>
<protein>
    <submittedName>
        <fullName evidence="2">Uncharacterized protein</fullName>
    </submittedName>
</protein>
<evidence type="ECO:0000313" key="3">
    <source>
        <dbReference type="Proteomes" id="UP000002059"/>
    </source>
</evidence>
<organism evidence="2 3">
    <name type="scientific">Paracoccidioides lutzii (strain ATCC MYA-826 / Pb01)</name>
    <name type="common">Paracoccidioides brasiliensis</name>
    <dbReference type="NCBI Taxonomy" id="502779"/>
    <lineage>
        <taxon>Eukaryota</taxon>
        <taxon>Fungi</taxon>
        <taxon>Dikarya</taxon>
        <taxon>Ascomycota</taxon>
        <taxon>Pezizomycotina</taxon>
        <taxon>Eurotiomycetes</taxon>
        <taxon>Eurotiomycetidae</taxon>
        <taxon>Onygenales</taxon>
        <taxon>Ajellomycetaceae</taxon>
        <taxon>Paracoccidioides</taxon>
    </lineage>
</organism>
<dbReference type="KEGG" id="pbl:PAAG_12699"/>
<dbReference type="Proteomes" id="UP000002059">
    <property type="component" value="Partially assembled WGS sequence"/>
</dbReference>
<dbReference type="GeneID" id="26971275"/>
<name>A0A0A2VIB3_PARBA</name>
<gene>
    <name evidence="2" type="ORF">PAAG_12699</name>
</gene>
<feature type="region of interest" description="Disordered" evidence="1">
    <location>
        <begin position="1"/>
        <end position="38"/>
    </location>
</feature>
<proteinExistence type="predicted"/>
<evidence type="ECO:0000313" key="2">
    <source>
        <dbReference type="EMBL" id="KGQ00644.1"/>
    </source>
</evidence>
<dbReference type="VEuPathDB" id="FungiDB:PAAG_12699"/>
<dbReference type="AlphaFoldDB" id="A0A0A2VIB3"/>
<dbReference type="RefSeq" id="XP_015702232.1">
    <property type="nucleotide sequence ID" value="XM_015848154.1"/>
</dbReference>
<dbReference type="EMBL" id="KN294068">
    <property type="protein sequence ID" value="KGQ00644.1"/>
    <property type="molecule type" value="Genomic_DNA"/>
</dbReference>
<keyword evidence="3" id="KW-1185">Reference proteome</keyword>
<accession>A0A0A2VIB3</accession>
<sequence length="144" mass="16632">MNSSSCESGETSAPESIYEFTAASKETSSPQSQKSTSNTMSLMKEHLNVMKELTTLYIINNYLAFQSRFHYLVAHHKKLTNDSENFYHNLFLIDLKKHQKSFVNTHLNDFYTTSQNLIKNINIDDLMKQLMNCISKFNECLKSS</sequence>
<reference evidence="2 3" key="1">
    <citation type="journal article" date="2011" name="PLoS Genet.">
        <title>Comparative genomic analysis of human fungal pathogens causing paracoccidioidomycosis.</title>
        <authorList>
            <person name="Desjardins C.A."/>
            <person name="Champion M.D."/>
            <person name="Holder J.W."/>
            <person name="Muszewska A."/>
            <person name="Goldberg J."/>
            <person name="Bailao A.M."/>
            <person name="Brigido M.M."/>
            <person name="Ferreira M.E."/>
            <person name="Garcia A.M."/>
            <person name="Grynberg M."/>
            <person name="Gujja S."/>
            <person name="Heiman D.I."/>
            <person name="Henn M.R."/>
            <person name="Kodira C.D."/>
            <person name="Leon-Narvaez H."/>
            <person name="Longo L.V."/>
            <person name="Ma L.J."/>
            <person name="Malavazi I."/>
            <person name="Matsuo A.L."/>
            <person name="Morais F.V."/>
            <person name="Pereira M."/>
            <person name="Rodriguez-Brito S."/>
            <person name="Sakthikumar S."/>
            <person name="Salem-Izacc S.M."/>
            <person name="Sykes S.M."/>
            <person name="Teixeira M.M."/>
            <person name="Vallejo M.C."/>
            <person name="Walter M.E."/>
            <person name="Yandava C."/>
            <person name="Young S."/>
            <person name="Zeng Q."/>
            <person name="Zucker J."/>
            <person name="Felipe M.S."/>
            <person name="Goldman G.H."/>
            <person name="Haas B.J."/>
            <person name="McEwen J.G."/>
            <person name="Nino-Vega G."/>
            <person name="Puccia R."/>
            <person name="San-Blas G."/>
            <person name="Soares C.M."/>
            <person name="Birren B.W."/>
            <person name="Cuomo C.A."/>
        </authorList>
    </citation>
    <scope>NUCLEOTIDE SEQUENCE [LARGE SCALE GENOMIC DNA]</scope>
    <source>
        <strain evidence="3">ATCC MYA-826 / Pb01</strain>
    </source>
</reference>